<accession>A0A1G2K553</accession>
<gene>
    <name evidence="1" type="ORF">A2131_00840</name>
</gene>
<protein>
    <submittedName>
        <fullName evidence="1">Uncharacterized protein</fullName>
    </submittedName>
</protein>
<evidence type="ECO:0000313" key="2">
    <source>
        <dbReference type="Proteomes" id="UP000177392"/>
    </source>
</evidence>
<organism evidence="1 2">
    <name type="scientific">Candidatus Sungbacteria bacterium GWC2_49_10</name>
    <dbReference type="NCBI Taxonomy" id="1802263"/>
    <lineage>
        <taxon>Bacteria</taxon>
        <taxon>Candidatus Sungiibacteriota</taxon>
    </lineage>
</organism>
<sequence>MLARFGSILSLSILPTVVLFHELTHISERKRRGDAFANFNGEEKVVVEKEKEFMRAVLRKERPPFLELLQKK</sequence>
<dbReference type="Proteomes" id="UP000177392">
    <property type="component" value="Unassembled WGS sequence"/>
</dbReference>
<dbReference type="AlphaFoldDB" id="A0A1G2K553"/>
<evidence type="ECO:0000313" key="1">
    <source>
        <dbReference type="EMBL" id="OGZ94547.1"/>
    </source>
</evidence>
<name>A0A1G2K553_9BACT</name>
<proteinExistence type="predicted"/>
<comment type="caution">
    <text evidence="1">The sequence shown here is derived from an EMBL/GenBank/DDBJ whole genome shotgun (WGS) entry which is preliminary data.</text>
</comment>
<reference evidence="1 2" key="1">
    <citation type="journal article" date="2016" name="Nat. Commun.">
        <title>Thousands of microbial genomes shed light on interconnected biogeochemical processes in an aquifer system.</title>
        <authorList>
            <person name="Anantharaman K."/>
            <person name="Brown C.T."/>
            <person name="Hug L.A."/>
            <person name="Sharon I."/>
            <person name="Castelle C.J."/>
            <person name="Probst A.J."/>
            <person name="Thomas B.C."/>
            <person name="Singh A."/>
            <person name="Wilkins M.J."/>
            <person name="Karaoz U."/>
            <person name="Brodie E.L."/>
            <person name="Williams K.H."/>
            <person name="Hubbard S.S."/>
            <person name="Banfield J.F."/>
        </authorList>
    </citation>
    <scope>NUCLEOTIDE SEQUENCE [LARGE SCALE GENOMIC DNA]</scope>
</reference>
<dbReference type="EMBL" id="MHQB01000009">
    <property type="protein sequence ID" value="OGZ94547.1"/>
    <property type="molecule type" value="Genomic_DNA"/>
</dbReference>